<dbReference type="InterPro" id="IPR000719">
    <property type="entry name" value="Prot_kinase_dom"/>
</dbReference>
<dbReference type="PANTHER" id="PTHR47989">
    <property type="entry name" value="OS01G0750732 PROTEIN"/>
    <property type="match status" value="1"/>
</dbReference>
<keyword evidence="9 13" id="KW-0067">ATP-binding</keyword>
<comment type="subcellular location">
    <subcellularLocation>
        <location evidence="1">Cell membrane</location>
    </subcellularLocation>
</comment>
<dbReference type="GO" id="GO:0004672">
    <property type="term" value="F:protein kinase activity"/>
    <property type="evidence" value="ECO:0000318"/>
    <property type="project" value="GO_Central"/>
</dbReference>
<keyword evidence="8" id="KW-0418">Kinase</keyword>
<evidence type="ECO:0000256" key="15">
    <source>
        <dbReference type="SAM" id="SignalP"/>
    </source>
</evidence>
<keyword evidence="4" id="KW-0723">Serine/threonine-protein kinase</keyword>
<evidence type="ECO:0000256" key="2">
    <source>
        <dbReference type="ARBA" id="ARBA00012513"/>
    </source>
</evidence>
<proteinExistence type="predicted"/>
<dbReference type="KEGG" id="egr:104432890"/>
<dbReference type="Gene3D" id="1.10.510.10">
    <property type="entry name" value="Transferase(Phosphotransferase) domain 1"/>
    <property type="match status" value="1"/>
</dbReference>
<dbReference type="FunCoup" id="A0A059D6A4">
    <property type="interactions" value="937"/>
</dbReference>
<dbReference type="SUPFAM" id="SSF56112">
    <property type="entry name" value="Protein kinase-like (PK-like)"/>
    <property type="match status" value="1"/>
</dbReference>
<dbReference type="EMBL" id="KK198754">
    <property type="protein sequence ID" value="KCW85760.1"/>
    <property type="molecule type" value="Genomic_DNA"/>
</dbReference>
<protein>
    <recommendedName>
        <fullName evidence="2">non-specific serine/threonine protein kinase</fullName>
        <ecNumber evidence="2">2.7.11.1</ecNumber>
    </recommendedName>
</protein>
<dbReference type="STRING" id="71139.A0A059D6A4"/>
<dbReference type="PROSITE" id="PS00108">
    <property type="entry name" value="PROTEIN_KINASE_ST"/>
    <property type="match status" value="1"/>
</dbReference>
<dbReference type="InParanoid" id="A0A059D6A4"/>
<dbReference type="InterPro" id="IPR008271">
    <property type="entry name" value="Ser/Thr_kinase_AS"/>
</dbReference>
<dbReference type="AlphaFoldDB" id="A0A059D6A4"/>
<evidence type="ECO:0000256" key="1">
    <source>
        <dbReference type="ARBA" id="ARBA00004236"/>
    </source>
</evidence>
<feature type="binding site" evidence="13">
    <location>
        <position position="254"/>
    </location>
    <ligand>
        <name>ATP</name>
        <dbReference type="ChEBI" id="CHEBI:30616"/>
    </ligand>
</feature>
<gene>
    <name evidence="17" type="ORF">EUGRSUZ_B02517</name>
</gene>
<dbReference type="InterPro" id="IPR011009">
    <property type="entry name" value="Kinase-like_dom_sf"/>
</dbReference>
<dbReference type="CDD" id="cd14066">
    <property type="entry name" value="STKc_IRAK"/>
    <property type="match status" value="1"/>
</dbReference>
<comment type="catalytic activity">
    <reaction evidence="12">
        <text>L-seryl-[protein] + ATP = O-phospho-L-seryl-[protein] + ADP + H(+)</text>
        <dbReference type="Rhea" id="RHEA:17989"/>
        <dbReference type="Rhea" id="RHEA-COMP:9863"/>
        <dbReference type="Rhea" id="RHEA-COMP:11604"/>
        <dbReference type="ChEBI" id="CHEBI:15378"/>
        <dbReference type="ChEBI" id="CHEBI:29999"/>
        <dbReference type="ChEBI" id="CHEBI:30616"/>
        <dbReference type="ChEBI" id="CHEBI:83421"/>
        <dbReference type="ChEBI" id="CHEBI:456216"/>
        <dbReference type="EC" id="2.7.11.1"/>
    </reaction>
</comment>
<evidence type="ECO:0000259" key="16">
    <source>
        <dbReference type="PROSITE" id="PS50011"/>
    </source>
</evidence>
<evidence type="ECO:0000256" key="3">
    <source>
        <dbReference type="ARBA" id="ARBA00022475"/>
    </source>
</evidence>
<dbReference type="Gramene" id="KCW85760">
    <property type="protein sequence ID" value="KCW85760"/>
    <property type="gene ID" value="EUGRSUZ_B02517"/>
</dbReference>
<sequence length="632" mass="69934">MRLHVEVAFICLAGFLSIHHIFCDESSNAFGSIKWTCSCLLDQGNQNSFLSSNCSTSCNCTSDGEKSKNMWTCRCIDIFPKIASGNNDANCFTACNCTAGSLNEAQASDKHNSSRAVIIVLLICVLFTTIAFFASIIFYLYRKEKRQIQSPLFASDIETSCNSASDLIKHKISSTREAKVNVSSRVNSFIGCFYKAAFVVKHKSGTVHGILLQFAYSELEHATNYFSSSNLIGLGGSSYVYRGQLKDGRIVAIKRLNHEEGPDADLKFSTEVDLLSRLHHCHVVPLLGYCSEFHGKHVERLLVFEFMANGNLRDCLDGTVGENMSWDTRVGIAIGAARGLEYLHEAAAPRILHRDVKSTNILLDDNWRAKITDLGMAKCLKADDLPSGSNSPARMQGTFGYFAPEYAIVGRASLKSDVFSFGVVLLELITGRQPIHKSTSKGEESLVIWATPRLQDSSRVISELPDPRLKGNFLEEEMYIMAYLAKECLLLDPDSRPTMSEVVQILSTIAPDKSRMRNMQASLSQWSSASMKSDSITEIPGELVYSPRDTEGLKNFAPNGLSSPCSLPVDVGQDPWTANNENDISSNHVERLIMLSSKARSWRSHEDDSVDLVEPRFESFCLATTSPLEKTH</sequence>
<keyword evidence="3" id="KW-1003">Cell membrane</keyword>
<evidence type="ECO:0000256" key="4">
    <source>
        <dbReference type="ARBA" id="ARBA00022527"/>
    </source>
</evidence>
<dbReference type="PANTHER" id="PTHR47989:SF23">
    <property type="entry name" value="RECEPTOR-LIKE SERINE_THREONINE-PROTEIN KINASE NCRK ISOFORM X1"/>
    <property type="match status" value="1"/>
</dbReference>
<evidence type="ECO:0000256" key="7">
    <source>
        <dbReference type="ARBA" id="ARBA00022741"/>
    </source>
</evidence>
<dbReference type="GO" id="GO:0005524">
    <property type="term" value="F:ATP binding"/>
    <property type="evidence" value="ECO:0007669"/>
    <property type="project" value="UniProtKB-UniRule"/>
</dbReference>
<feature type="domain" description="Protein kinase" evidence="16">
    <location>
        <begin position="226"/>
        <end position="509"/>
    </location>
</feature>
<dbReference type="GO" id="GO:0004674">
    <property type="term" value="F:protein serine/threonine kinase activity"/>
    <property type="evidence" value="ECO:0007669"/>
    <property type="project" value="UniProtKB-KW"/>
</dbReference>
<accession>A0A059D6A4</accession>
<evidence type="ECO:0000256" key="8">
    <source>
        <dbReference type="ARBA" id="ARBA00022777"/>
    </source>
</evidence>
<dbReference type="OrthoDB" id="1890790at2759"/>
<dbReference type="Pfam" id="PF00069">
    <property type="entry name" value="Pkinase"/>
    <property type="match status" value="1"/>
</dbReference>
<evidence type="ECO:0000256" key="10">
    <source>
        <dbReference type="ARBA" id="ARBA00023136"/>
    </source>
</evidence>
<evidence type="ECO:0000256" key="9">
    <source>
        <dbReference type="ARBA" id="ARBA00022840"/>
    </source>
</evidence>
<dbReference type="Gene3D" id="3.30.200.20">
    <property type="entry name" value="Phosphorylase Kinase, domain 1"/>
    <property type="match status" value="1"/>
</dbReference>
<dbReference type="OMA" id="SKVGWSR"/>
<evidence type="ECO:0000256" key="6">
    <source>
        <dbReference type="ARBA" id="ARBA00022679"/>
    </source>
</evidence>
<feature type="chain" id="PRO_5001570609" description="non-specific serine/threonine protein kinase" evidence="15">
    <location>
        <begin position="24"/>
        <end position="632"/>
    </location>
</feature>
<evidence type="ECO:0000256" key="12">
    <source>
        <dbReference type="ARBA" id="ARBA00048679"/>
    </source>
</evidence>
<evidence type="ECO:0000256" key="11">
    <source>
        <dbReference type="ARBA" id="ARBA00047899"/>
    </source>
</evidence>
<organism evidence="17">
    <name type="scientific">Eucalyptus grandis</name>
    <name type="common">Flooded gum</name>
    <dbReference type="NCBI Taxonomy" id="71139"/>
    <lineage>
        <taxon>Eukaryota</taxon>
        <taxon>Viridiplantae</taxon>
        <taxon>Streptophyta</taxon>
        <taxon>Embryophyta</taxon>
        <taxon>Tracheophyta</taxon>
        <taxon>Spermatophyta</taxon>
        <taxon>Magnoliopsida</taxon>
        <taxon>eudicotyledons</taxon>
        <taxon>Gunneridae</taxon>
        <taxon>Pentapetalae</taxon>
        <taxon>rosids</taxon>
        <taxon>malvids</taxon>
        <taxon>Myrtales</taxon>
        <taxon>Myrtaceae</taxon>
        <taxon>Myrtoideae</taxon>
        <taxon>Eucalypteae</taxon>
        <taxon>Eucalyptus</taxon>
    </lineage>
</organism>
<dbReference type="FunFam" id="1.10.510.10:FF:000395">
    <property type="entry name" value="receptor-like serine/threonine-protein kinase NCRK"/>
    <property type="match status" value="1"/>
</dbReference>
<evidence type="ECO:0000313" key="17">
    <source>
        <dbReference type="EMBL" id="KCW85760.1"/>
    </source>
</evidence>
<dbReference type="InterPro" id="IPR017441">
    <property type="entry name" value="Protein_kinase_ATP_BS"/>
</dbReference>
<dbReference type="PROSITE" id="PS00107">
    <property type="entry name" value="PROTEIN_KINASE_ATP"/>
    <property type="match status" value="1"/>
</dbReference>
<keyword evidence="7 13" id="KW-0547">Nucleotide-binding</keyword>
<reference evidence="17" key="1">
    <citation type="submission" date="2013-07" db="EMBL/GenBank/DDBJ databases">
        <title>The genome of Eucalyptus grandis.</title>
        <authorList>
            <person name="Schmutz J."/>
            <person name="Hayes R."/>
            <person name="Myburg A."/>
            <person name="Tuskan G."/>
            <person name="Grattapaglia D."/>
            <person name="Rokhsar D.S."/>
        </authorList>
    </citation>
    <scope>NUCLEOTIDE SEQUENCE</scope>
    <source>
        <tissue evidence="17">Leaf extractions</tissue>
    </source>
</reference>
<comment type="catalytic activity">
    <reaction evidence="11">
        <text>L-threonyl-[protein] + ATP = O-phospho-L-threonyl-[protein] + ADP + H(+)</text>
        <dbReference type="Rhea" id="RHEA:46608"/>
        <dbReference type="Rhea" id="RHEA-COMP:11060"/>
        <dbReference type="Rhea" id="RHEA-COMP:11605"/>
        <dbReference type="ChEBI" id="CHEBI:15378"/>
        <dbReference type="ChEBI" id="CHEBI:30013"/>
        <dbReference type="ChEBI" id="CHEBI:30616"/>
        <dbReference type="ChEBI" id="CHEBI:61977"/>
        <dbReference type="ChEBI" id="CHEBI:456216"/>
        <dbReference type="EC" id="2.7.11.1"/>
    </reaction>
</comment>
<name>A0A059D6A4_EUCGR</name>
<dbReference type="FunFam" id="3.30.200.20:FF:000415">
    <property type="entry name" value="receptor-like serine/threonine-protein kinase NCRK"/>
    <property type="match status" value="1"/>
</dbReference>
<dbReference type="SMART" id="SM00220">
    <property type="entry name" value="S_TKc"/>
    <property type="match status" value="1"/>
</dbReference>
<dbReference type="PROSITE" id="PS50011">
    <property type="entry name" value="PROTEIN_KINASE_DOM"/>
    <property type="match status" value="1"/>
</dbReference>
<dbReference type="EC" id="2.7.11.1" evidence="2"/>
<dbReference type="GO" id="GO:0005886">
    <property type="term" value="C:plasma membrane"/>
    <property type="evidence" value="ECO:0007669"/>
    <property type="project" value="UniProtKB-SubCell"/>
</dbReference>
<keyword evidence="14" id="KW-0812">Transmembrane</keyword>
<keyword evidence="5" id="KW-0597">Phosphoprotein</keyword>
<evidence type="ECO:0000256" key="5">
    <source>
        <dbReference type="ARBA" id="ARBA00022553"/>
    </source>
</evidence>
<feature type="signal peptide" evidence="15">
    <location>
        <begin position="1"/>
        <end position="23"/>
    </location>
</feature>
<keyword evidence="14" id="KW-1133">Transmembrane helix</keyword>
<dbReference type="eggNOG" id="KOG1187">
    <property type="taxonomic scope" value="Eukaryota"/>
</dbReference>
<evidence type="ECO:0000256" key="13">
    <source>
        <dbReference type="PROSITE-ProRule" id="PRU10141"/>
    </source>
</evidence>
<keyword evidence="10 14" id="KW-0472">Membrane</keyword>
<keyword evidence="6" id="KW-0808">Transferase</keyword>
<evidence type="ECO:0000256" key="14">
    <source>
        <dbReference type="SAM" id="Phobius"/>
    </source>
</evidence>
<feature type="transmembrane region" description="Helical" evidence="14">
    <location>
        <begin position="116"/>
        <end position="141"/>
    </location>
</feature>
<keyword evidence="15" id="KW-0732">Signal</keyword>